<protein>
    <recommendedName>
        <fullName evidence="4">DUF2178 domain-containing protein</fullName>
    </recommendedName>
</protein>
<sequence>MYKHVDQWLAVSDNFNLFIGILCVIGFGSAIMYTIFLNKIGKKDEYSLQIRLNVTNKMFIALLVLLVAATFPDGSAVYFKQLIYSCGVLTMLVGALSSGYYYYRDFKS</sequence>
<dbReference type="EMBL" id="QUBQ01000001">
    <property type="protein sequence ID" value="REK77719.1"/>
    <property type="molecule type" value="Genomic_DNA"/>
</dbReference>
<organism evidence="2 3">
    <name type="scientific">Paenibacillus paeoniae</name>
    <dbReference type="NCBI Taxonomy" id="2292705"/>
    <lineage>
        <taxon>Bacteria</taxon>
        <taxon>Bacillati</taxon>
        <taxon>Bacillota</taxon>
        <taxon>Bacilli</taxon>
        <taxon>Bacillales</taxon>
        <taxon>Paenibacillaceae</taxon>
        <taxon>Paenibacillus</taxon>
    </lineage>
</organism>
<proteinExistence type="predicted"/>
<keyword evidence="1" id="KW-0472">Membrane</keyword>
<keyword evidence="1" id="KW-0812">Transmembrane</keyword>
<dbReference type="RefSeq" id="WP_116045528.1">
    <property type="nucleotide sequence ID" value="NZ_QUBQ01000001.1"/>
</dbReference>
<dbReference type="AlphaFoldDB" id="A0A371PPT0"/>
<accession>A0A371PPT0</accession>
<feature type="transmembrane region" description="Helical" evidence="1">
    <location>
        <begin position="58"/>
        <end position="76"/>
    </location>
</feature>
<feature type="transmembrane region" description="Helical" evidence="1">
    <location>
        <begin position="15"/>
        <end position="37"/>
    </location>
</feature>
<keyword evidence="1" id="KW-1133">Transmembrane helix</keyword>
<reference evidence="2 3" key="1">
    <citation type="submission" date="2018-08" db="EMBL/GenBank/DDBJ databases">
        <title>Paenibacillus sp. M4BSY-1, whole genome shotgun sequence.</title>
        <authorList>
            <person name="Tuo L."/>
        </authorList>
    </citation>
    <scope>NUCLEOTIDE SEQUENCE [LARGE SCALE GENOMIC DNA]</scope>
    <source>
        <strain evidence="2 3">M4BSY-1</strain>
    </source>
</reference>
<keyword evidence="3" id="KW-1185">Reference proteome</keyword>
<evidence type="ECO:0000256" key="1">
    <source>
        <dbReference type="SAM" id="Phobius"/>
    </source>
</evidence>
<name>A0A371PPT0_9BACL</name>
<comment type="caution">
    <text evidence="2">The sequence shown here is derived from an EMBL/GenBank/DDBJ whole genome shotgun (WGS) entry which is preliminary data.</text>
</comment>
<feature type="transmembrane region" description="Helical" evidence="1">
    <location>
        <begin position="82"/>
        <end position="103"/>
    </location>
</feature>
<evidence type="ECO:0000313" key="3">
    <source>
        <dbReference type="Proteomes" id="UP000261905"/>
    </source>
</evidence>
<gene>
    <name evidence="2" type="ORF">DX130_12210</name>
</gene>
<dbReference type="Proteomes" id="UP000261905">
    <property type="component" value="Unassembled WGS sequence"/>
</dbReference>
<evidence type="ECO:0000313" key="2">
    <source>
        <dbReference type="EMBL" id="REK77719.1"/>
    </source>
</evidence>
<dbReference type="OrthoDB" id="2623158at2"/>
<evidence type="ECO:0008006" key="4">
    <source>
        <dbReference type="Google" id="ProtNLM"/>
    </source>
</evidence>